<comment type="caution">
    <text evidence="5">The sequence shown here is derived from an EMBL/GenBank/DDBJ whole genome shotgun (WGS) entry which is preliminary data.</text>
</comment>
<reference evidence="5 6" key="1">
    <citation type="submission" date="2020-08" db="EMBL/GenBank/DDBJ databases">
        <title>Genomic Encyclopedia of Type Strains, Phase IV (KMG-IV): sequencing the most valuable type-strain genomes for metagenomic binning, comparative biology and taxonomic classification.</title>
        <authorList>
            <person name="Goeker M."/>
        </authorList>
    </citation>
    <scope>NUCLEOTIDE SEQUENCE [LARGE SCALE GENOMIC DNA]</scope>
    <source>
        <strain evidence="5 6">DSM 101791</strain>
    </source>
</reference>
<feature type="chain" id="PRO_5031385669" description="Peptidase M12A domain-containing protein" evidence="3">
    <location>
        <begin position="27"/>
        <end position="555"/>
    </location>
</feature>
<feature type="signal peptide" evidence="3">
    <location>
        <begin position="1"/>
        <end position="26"/>
    </location>
</feature>
<accession>A0A7W8GFM4</accession>
<dbReference type="RefSeq" id="WP_184029042.1">
    <property type="nucleotide sequence ID" value="NZ_JACHFN010000007.1"/>
</dbReference>
<dbReference type="Pfam" id="PF13517">
    <property type="entry name" value="FG-GAP_3"/>
    <property type="match status" value="2"/>
</dbReference>
<evidence type="ECO:0000313" key="6">
    <source>
        <dbReference type="Proteomes" id="UP000525389"/>
    </source>
</evidence>
<dbReference type="InterPro" id="IPR001506">
    <property type="entry name" value="Peptidase_M12A"/>
</dbReference>
<dbReference type="SUPFAM" id="SSF55486">
    <property type="entry name" value="Metalloproteases ('zincins'), catalytic domain"/>
    <property type="match status" value="1"/>
</dbReference>
<dbReference type="GO" id="GO:0006508">
    <property type="term" value="P:proteolysis"/>
    <property type="evidence" value="ECO:0007669"/>
    <property type="project" value="UniProtKB-KW"/>
</dbReference>
<dbReference type="AlphaFoldDB" id="A0A7W8GFM4"/>
<dbReference type="PANTHER" id="PTHR10127:SF850">
    <property type="entry name" value="METALLOENDOPEPTIDASE"/>
    <property type="match status" value="1"/>
</dbReference>
<organism evidence="5 6">
    <name type="scientific">Deinococcus budaensis</name>
    <dbReference type="NCBI Taxonomy" id="1665626"/>
    <lineage>
        <taxon>Bacteria</taxon>
        <taxon>Thermotogati</taxon>
        <taxon>Deinococcota</taxon>
        <taxon>Deinococci</taxon>
        <taxon>Deinococcales</taxon>
        <taxon>Deinococcaceae</taxon>
        <taxon>Deinococcus</taxon>
    </lineage>
</organism>
<feature type="binding site" evidence="2">
    <location>
        <position position="182"/>
    </location>
    <ligand>
        <name>Zn(2+)</name>
        <dbReference type="ChEBI" id="CHEBI:29105"/>
        <note>catalytic</note>
    </ligand>
</feature>
<dbReference type="GO" id="GO:0008270">
    <property type="term" value="F:zinc ion binding"/>
    <property type="evidence" value="ECO:0007669"/>
    <property type="project" value="UniProtKB-UniRule"/>
</dbReference>
<dbReference type="Gene3D" id="3.40.390.10">
    <property type="entry name" value="Collagenase (Catalytic Domain)"/>
    <property type="match status" value="1"/>
</dbReference>
<proteinExistence type="predicted"/>
<keyword evidence="2" id="KW-0482">Metalloprotease</keyword>
<sequence length="555" mass="60237">MNKHVTPAHSLLAGALLGPLLLAACAGQPAPTVPTPGGETRQLQLRGKTVTVDVVGEYATVEGDILVGKLADLERGKLSPQSVFRDAPQDYRWPGGVIPFAFGASVTARGRENALTAMRAWEAVTPIRFVARSSEADFINFQAGTQAGWCFSSIGRQGGEQAVLLTSSGDCSAATLTHELGHTIGLWHEQTREDRSQHINIQWANLRDGLCRSAFEEKHISDGLDIGAYDLNSLMHYDRFGCSVNGNPVYDSIPAGLPMNGGESISPLDRAAVDWLHLRNWIVSDGGARMWRNFGGSSHQAADLATGDFNGDGRTDLFTVDTSRCMWFVALSQGTVAAPWTTLNSGVCQGLDRLVLGDFDGDRRTDVFIAAGGTWYLSRGGVEGWTEWNTSRVDPWQLSFGDFDGDGRTDVFNATGKVWNVSYGGSTGWQRLNTSAVKAPNLVFRDFDGDGRTDVFRTTNGTWWVSYGGTEPWAELNTSSAPLSALKFGDFDGDRRTDIYRTDARWGWVVSSGGSGPWTPLPDFLRMPPFTAPPSGFVFGDFDGDGRRDVLGTLR</sequence>
<name>A0A7W8GFM4_9DEIO</name>
<dbReference type="Proteomes" id="UP000525389">
    <property type="component" value="Unassembled WGS sequence"/>
</dbReference>
<feature type="domain" description="Peptidase M12A" evidence="4">
    <location>
        <begin position="82"/>
        <end position="298"/>
    </location>
</feature>
<keyword evidence="1 3" id="KW-0732">Signal</keyword>
<dbReference type="Pfam" id="PF01400">
    <property type="entry name" value="Astacin"/>
    <property type="match status" value="1"/>
</dbReference>
<dbReference type="InterPro" id="IPR006026">
    <property type="entry name" value="Peptidase_Metallo"/>
</dbReference>
<dbReference type="InterPro" id="IPR013517">
    <property type="entry name" value="FG-GAP"/>
</dbReference>
<dbReference type="PANTHER" id="PTHR10127">
    <property type="entry name" value="DISCOIDIN, CUB, EGF, LAMININ , AND ZINC METALLOPROTEASE DOMAIN CONTAINING"/>
    <property type="match status" value="1"/>
</dbReference>
<evidence type="ECO:0000256" key="1">
    <source>
        <dbReference type="ARBA" id="ARBA00022729"/>
    </source>
</evidence>
<protein>
    <recommendedName>
        <fullName evidence="4">Peptidase M12A domain-containing protein</fullName>
    </recommendedName>
</protein>
<dbReference type="Gene3D" id="2.130.10.130">
    <property type="entry name" value="Integrin alpha, N-terminal"/>
    <property type="match status" value="1"/>
</dbReference>
<keyword evidence="2" id="KW-0645">Protease</keyword>
<gene>
    <name evidence="5" type="ORF">HNQ09_002217</name>
</gene>
<feature type="active site" evidence="2">
    <location>
        <position position="179"/>
    </location>
</feature>
<dbReference type="SUPFAM" id="SSF69318">
    <property type="entry name" value="Integrin alpha N-terminal domain"/>
    <property type="match status" value="1"/>
</dbReference>
<evidence type="ECO:0000259" key="4">
    <source>
        <dbReference type="PROSITE" id="PS51864"/>
    </source>
</evidence>
<dbReference type="SMART" id="SM00235">
    <property type="entry name" value="ZnMc"/>
    <property type="match status" value="1"/>
</dbReference>
<comment type="caution">
    <text evidence="2">Lacks conserved residue(s) required for the propagation of feature annotation.</text>
</comment>
<dbReference type="PROSITE" id="PS51257">
    <property type="entry name" value="PROKAR_LIPOPROTEIN"/>
    <property type="match status" value="1"/>
</dbReference>
<dbReference type="InterPro" id="IPR028994">
    <property type="entry name" value="Integrin_alpha_N"/>
</dbReference>
<dbReference type="InterPro" id="IPR024079">
    <property type="entry name" value="MetalloPept_cat_dom_sf"/>
</dbReference>
<dbReference type="PROSITE" id="PS51864">
    <property type="entry name" value="ASTACIN"/>
    <property type="match status" value="1"/>
</dbReference>
<keyword evidence="2" id="KW-0479">Metal-binding</keyword>
<keyword evidence="2" id="KW-0862">Zinc</keyword>
<keyword evidence="2" id="KW-0378">Hydrolase</keyword>
<feature type="binding site" evidence="2">
    <location>
        <position position="188"/>
    </location>
    <ligand>
        <name>Zn(2+)</name>
        <dbReference type="ChEBI" id="CHEBI:29105"/>
        <note>catalytic</note>
    </ligand>
</feature>
<feature type="binding site" evidence="2">
    <location>
        <position position="178"/>
    </location>
    <ligand>
        <name>Zn(2+)</name>
        <dbReference type="ChEBI" id="CHEBI:29105"/>
        <note>catalytic</note>
    </ligand>
</feature>
<dbReference type="GO" id="GO:0004222">
    <property type="term" value="F:metalloendopeptidase activity"/>
    <property type="evidence" value="ECO:0007669"/>
    <property type="project" value="UniProtKB-UniRule"/>
</dbReference>
<evidence type="ECO:0000313" key="5">
    <source>
        <dbReference type="EMBL" id="MBB5234774.1"/>
    </source>
</evidence>
<dbReference type="PRINTS" id="PR00480">
    <property type="entry name" value="ASTACIN"/>
</dbReference>
<comment type="cofactor">
    <cofactor evidence="2">
        <name>Zn(2+)</name>
        <dbReference type="ChEBI" id="CHEBI:29105"/>
    </cofactor>
    <text evidence="2">Binds 1 zinc ion per subunit.</text>
</comment>
<dbReference type="EMBL" id="JACHFN010000007">
    <property type="protein sequence ID" value="MBB5234774.1"/>
    <property type="molecule type" value="Genomic_DNA"/>
</dbReference>
<evidence type="ECO:0000256" key="2">
    <source>
        <dbReference type="PROSITE-ProRule" id="PRU01211"/>
    </source>
</evidence>
<keyword evidence="6" id="KW-1185">Reference proteome</keyword>
<evidence type="ECO:0000256" key="3">
    <source>
        <dbReference type="SAM" id="SignalP"/>
    </source>
</evidence>